<accession>A0A8S0VA87</accession>
<proteinExistence type="predicted"/>
<dbReference type="Proteomes" id="UP000594638">
    <property type="component" value="Unassembled WGS sequence"/>
</dbReference>
<evidence type="ECO:0000259" key="2">
    <source>
        <dbReference type="Pfam" id="PF14309"/>
    </source>
</evidence>
<evidence type="ECO:0000313" key="3">
    <source>
        <dbReference type="EMBL" id="CAA3028646.1"/>
    </source>
</evidence>
<comment type="caution">
    <text evidence="3">The sequence shown here is derived from an EMBL/GenBank/DDBJ whole genome shotgun (WGS) entry which is preliminary data.</text>
</comment>
<feature type="region of interest" description="Disordered" evidence="1">
    <location>
        <begin position="561"/>
        <end position="591"/>
    </location>
</feature>
<dbReference type="PANTHER" id="PTHR46836:SF7">
    <property type="entry name" value="PHOSPHATIDYLINOSITOL N-ACETYGLUCOSAMINLYTRANSFERASE SUBUNIT P-LIKE PROTEIN"/>
    <property type="match status" value="1"/>
</dbReference>
<sequence>MGMGRKKNAGATILKSIPGHSYNCEGIFNKKRKQHARGNVLRSFQKLEKDSYTGHFKEVGFDPVNKLKSRLERVDRPHLFSTSIVMLDPNSKMEKRKSVHIMSDLLPRSGDRDHDESLEPDRELLKEFTYKDQAVNDMDSSTHSYSDCKEIKSRISLQGSSCREASRPQFSGENYPVNERESLVASCPGLFNCEDQKHALYPSSNGSSLAKEVYKQIFEQQKRTKKVQAIESAGRAQNLGEMLVMADWELTLRNMNLEFDSLQGKNLDSGFALGVCSKDGWKNQDIICSPTSKVEVSCETFLKCWHLRQEEEAYLKDNKLRNQKIFQNDDLDYRGSNGSEKFQSCPDTSKNICNILRSPTSFQSSRYRVSWLDSENNDAAAHEKVTLMIQDEWANGPNMNDGSRDNQHDSKISNSTISNLASQSTVDILVTAEAENIEIYTSHRQQKSEPNPGILSIKDRHSSSHVMETFTGRFCSHSPSRDWEALNGQVSSTSHEISKEAAASSNFLKIGLPELYSNLKGTNQCSPHSILETFEEENSLTSEYFESVTTDFHSQQLQLQLPKSKSEETFSEGSGIGEISDSDTEKRSHDPSDYGGKLLRFFGDDESRDFSYLVDVLDEARFQGLNLDKDFETWHSLECPVSPSVFEALEKKYGKQTSWQESHRQLLFNRINSGLREIFHPYTHFRMSTPFRRRFSAKLKRDDVEEELWMFLISQEKEESKGLFEKALGNELKWLDLDEDIDIICRELEAHLFDDLVLELVLFGIVE</sequence>
<protein>
    <recommendedName>
        <fullName evidence="2">DUF4378 domain-containing protein</fullName>
    </recommendedName>
</protein>
<dbReference type="AlphaFoldDB" id="A0A8S0VA87"/>
<evidence type="ECO:0000313" key="4">
    <source>
        <dbReference type="Proteomes" id="UP000594638"/>
    </source>
</evidence>
<keyword evidence="4" id="KW-1185">Reference proteome</keyword>
<gene>
    <name evidence="3" type="ORF">OLEA9_A065056</name>
</gene>
<dbReference type="OrthoDB" id="1584003at2759"/>
<dbReference type="Gramene" id="OE9A065056T1">
    <property type="protein sequence ID" value="OE9A065056C1"/>
    <property type="gene ID" value="OE9A065056"/>
</dbReference>
<evidence type="ECO:0000256" key="1">
    <source>
        <dbReference type="SAM" id="MobiDB-lite"/>
    </source>
</evidence>
<name>A0A8S0VA87_OLEEU</name>
<dbReference type="EMBL" id="CACTIH010009264">
    <property type="protein sequence ID" value="CAA3028646.1"/>
    <property type="molecule type" value="Genomic_DNA"/>
</dbReference>
<feature type="domain" description="DUF4378" evidence="2">
    <location>
        <begin position="609"/>
        <end position="759"/>
    </location>
</feature>
<organism evidence="3 4">
    <name type="scientific">Olea europaea subsp. europaea</name>
    <dbReference type="NCBI Taxonomy" id="158383"/>
    <lineage>
        <taxon>Eukaryota</taxon>
        <taxon>Viridiplantae</taxon>
        <taxon>Streptophyta</taxon>
        <taxon>Embryophyta</taxon>
        <taxon>Tracheophyta</taxon>
        <taxon>Spermatophyta</taxon>
        <taxon>Magnoliopsida</taxon>
        <taxon>eudicotyledons</taxon>
        <taxon>Gunneridae</taxon>
        <taxon>Pentapetalae</taxon>
        <taxon>asterids</taxon>
        <taxon>lamiids</taxon>
        <taxon>Lamiales</taxon>
        <taxon>Oleaceae</taxon>
        <taxon>Oleeae</taxon>
        <taxon>Olea</taxon>
    </lineage>
</organism>
<reference evidence="3 4" key="1">
    <citation type="submission" date="2019-12" db="EMBL/GenBank/DDBJ databases">
        <authorList>
            <person name="Alioto T."/>
            <person name="Alioto T."/>
            <person name="Gomez Garrido J."/>
        </authorList>
    </citation>
    <scope>NUCLEOTIDE SEQUENCE [LARGE SCALE GENOMIC DNA]</scope>
</reference>
<dbReference type="Pfam" id="PF14309">
    <property type="entry name" value="DUF4378"/>
    <property type="match status" value="1"/>
</dbReference>
<dbReference type="InterPro" id="IPR025486">
    <property type="entry name" value="DUF4378"/>
</dbReference>
<dbReference type="PANTHER" id="PTHR46836">
    <property type="entry name" value="AFADIN"/>
    <property type="match status" value="1"/>
</dbReference>